<protein>
    <submittedName>
        <fullName evidence="2">Uncharacterized protein</fullName>
    </submittedName>
</protein>
<dbReference type="AlphaFoldDB" id="A0A285UXX1"/>
<reference evidence="2 3" key="1">
    <citation type="submission" date="2017-08" db="EMBL/GenBank/DDBJ databases">
        <authorList>
            <person name="de Groot N.N."/>
        </authorList>
    </citation>
    <scope>NUCLEOTIDE SEQUENCE [LARGE SCALE GENOMIC DNA]</scope>
    <source>
        <strain evidence="2 3">JC85</strain>
    </source>
</reference>
<keyword evidence="1" id="KW-0472">Membrane</keyword>
<keyword evidence="1" id="KW-0812">Transmembrane</keyword>
<proteinExistence type="predicted"/>
<evidence type="ECO:0000256" key="1">
    <source>
        <dbReference type="SAM" id="Phobius"/>
    </source>
</evidence>
<evidence type="ECO:0000313" key="2">
    <source>
        <dbReference type="EMBL" id="SOC45586.1"/>
    </source>
</evidence>
<feature type="transmembrane region" description="Helical" evidence="1">
    <location>
        <begin position="12"/>
        <end position="30"/>
    </location>
</feature>
<dbReference type="Proteomes" id="UP000219167">
    <property type="component" value="Unassembled WGS sequence"/>
</dbReference>
<dbReference type="EMBL" id="OBQD01000016">
    <property type="protein sequence ID" value="SOC45586.1"/>
    <property type="molecule type" value="Genomic_DNA"/>
</dbReference>
<accession>A0A285UXX1</accession>
<name>A0A285UXX1_9HYPH</name>
<keyword evidence="3" id="KW-1185">Reference proteome</keyword>
<keyword evidence="1" id="KW-1133">Transmembrane helix</keyword>
<organism evidence="2 3">
    <name type="scientific">Rhizobium subbaraonis</name>
    <dbReference type="NCBI Taxonomy" id="908946"/>
    <lineage>
        <taxon>Bacteria</taxon>
        <taxon>Pseudomonadati</taxon>
        <taxon>Pseudomonadota</taxon>
        <taxon>Alphaproteobacteria</taxon>
        <taxon>Hyphomicrobiales</taxon>
        <taxon>Rhizobiaceae</taxon>
        <taxon>Rhizobium/Agrobacterium group</taxon>
        <taxon>Rhizobium</taxon>
    </lineage>
</organism>
<sequence>MRLRVACVKSEYLIFTMTVLPLMWFASQWLQTFSGEGPQFSRRKTEVVYVLDERIFGTNRFPNPIGANLPLVDAPGNAV</sequence>
<gene>
    <name evidence="2" type="ORF">SAMN05892877_116112</name>
</gene>
<evidence type="ECO:0000313" key="3">
    <source>
        <dbReference type="Proteomes" id="UP000219167"/>
    </source>
</evidence>